<comment type="caution">
    <text evidence="1">The sequence shown here is derived from an EMBL/GenBank/DDBJ whole genome shotgun (WGS) entry which is preliminary data.</text>
</comment>
<accession>A0AAD9NQ22</accession>
<name>A0AAD9NQ22_RIDPI</name>
<dbReference type="EMBL" id="JAODUO010000555">
    <property type="protein sequence ID" value="KAK2178195.1"/>
    <property type="molecule type" value="Genomic_DNA"/>
</dbReference>
<evidence type="ECO:0000313" key="2">
    <source>
        <dbReference type="Proteomes" id="UP001209878"/>
    </source>
</evidence>
<keyword evidence="2" id="KW-1185">Reference proteome</keyword>
<organism evidence="1 2">
    <name type="scientific">Ridgeia piscesae</name>
    <name type="common">Tubeworm</name>
    <dbReference type="NCBI Taxonomy" id="27915"/>
    <lineage>
        <taxon>Eukaryota</taxon>
        <taxon>Metazoa</taxon>
        <taxon>Spiralia</taxon>
        <taxon>Lophotrochozoa</taxon>
        <taxon>Annelida</taxon>
        <taxon>Polychaeta</taxon>
        <taxon>Sedentaria</taxon>
        <taxon>Canalipalpata</taxon>
        <taxon>Sabellida</taxon>
        <taxon>Siboglinidae</taxon>
        <taxon>Ridgeia</taxon>
    </lineage>
</organism>
<dbReference type="Proteomes" id="UP001209878">
    <property type="component" value="Unassembled WGS sequence"/>
</dbReference>
<reference evidence="1" key="1">
    <citation type="journal article" date="2023" name="Mol. Biol. Evol.">
        <title>Third-Generation Sequencing Reveals the Adaptive Role of the Epigenome in Three Deep-Sea Polychaetes.</title>
        <authorList>
            <person name="Perez M."/>
            <person name="Aroh O."/>
            <person name="Sun Y."/>
            <person name="Lan Y."/>
            <person name="Juniper S.K."/>
            <person name="Young C.R."/>
            <person name="Angers B."/>
            <person name="Qian P.Y."/>
        </authorList>
    </citation>
    <scope>NUCLEOTIDE SEQUENCE</scope>
    <source>
        <strain evidence="1">R07B-5</strain>
    </source>
</reference>
<gene>
    <name evidence="1" type="ORF">NP493_555g01063</name>
</gene>
<proteinExistence type="predicted"/>
<dbReference type="AlphaFoldDB" id="A0AAD9NQ22"/>
<protein>
    <submittedName>
        <fullName evidence="1">Uncharacterized protein</fullName>
    </submittedName>
</protein>
<evidence type="ECO:0000313" key="1">
    <source>
        <dbReference type="EMBL" id="KAK2178195.1"/>
    </source>
</evidence>
<sequence length="137" mass="15028">MVRVWAALFAQHSPVSWSKPPVMSSRGSPLILRASHGTHTRAEVGAEPEPAVTVRRPVWIMTMRAATVKPIDVTMDTRRHIAMSVHVVVGDRTPSEPPVNDDIDSVVPFLRLDDSFSSVSLICPKSSFISTTLTSRV</sequence>